<evidence type="ECO:0000313" key="3">
    <source>
        <dbReference type="EMBL" id="SIN69541.1"/>
    </source>
</evidence>
<keyword evidence="1" id="KW-0378">Hydrolase</keyword>
<dbReference type="GO" id="GO:0016052">
    <property type="term" value="P:carbohydrate catabolic process"/>
    <property type="evidence" value="ECO:0007669"/>
    <property type="project" value="InterPro"/>
</dbReference>
<dbReference type="RefSeq" id="WP_074258486.1">
    <property type="nucleotide sequence ID" value="NZ_FSRJ01000001.1"/>
</dbReference>
<dbReference type="OrthoDB" id="176168at2"/>
<dbReference type="AlphaFoldDB" id="A0A1N6DFG1"/>
<evidence type="ECO:0000256" key="2">
    <source>
        <dbReference type="ARBA" id="ARBA00023295"/>
    </source>
</evidence>
<dbReference type="STRING" id="232089.SAMN05443544_0145"/>
<dbReference type="Gene3D" id="3.20.20.70">
    <property type="entry name" value="Aldolase class I"/>
    <property type="match status" value="1"/>
</dbReference>
<reference evidence="4" key="1">
    <citation type="submission" date="2016-11" db="EMBL/GenBank/DDBJ databases">
        <authorList>
            <person name="Varghese N."/>
            <person name="Submissions S."/>
        </authorList>
    </citation>
    <scope>NUCLEOTIDE SEQUENCE [LARGE SCALE GENOMIC DNA]</scope>
    <source>
        <strain evidence="4">DSM 8595</strain>
    </source>
</reference>
<dbReference type="SUPFAM" id="SSF51445">
    <property type="entry name" value="(Trans)glycosidases"/>
    <property type="match status" value="1"/>
</dbReference>
<accession>A0A1N6DFG1</accession>
<dbReference type="InterPro" id="IPR017853">
    <property type="entry name" value="GH"/>
</dbReference>
<dbReference type="GO" id="GO:0004557">
    <property type="term" value="F:alpha-galactosidase activity"/>
    <property type="evidence" value="ECO:0007669"/>
    <property type="project" value="InterPro"/>
</dbReference>
<gene>
    <name evidence="3" type="ORF">SAMN05443544_0145</name>
</gene>
<dbReference type="PANTHER" id="PTHR43053">
    <property type="entry name" value="GLYCOSIDASE FAMILY 31"/>
    <property type="match status" value="1"/>
</dbReference>
<protein>
    <submittedName>
        <fullName evidence="3">Alpha-galactosidase</fullName>
    </submittedName>
</protein>
<keyword evidence="2" id="KW-0326">Glycosidase</keyword>
<dbReference type="InterPro" id="IPR002252">
    <property type="entry name" value="Glyco_hydro_36"/>
</dbReference>
<proteinExistence type="predicted"/>
<keyword evidence="4" id="KW-1185">Reference proteome</keyword>
<dbReference type="Pfam" id="PF02065">
    <property type="entry name" value="Melibiase"/>
    <property type="match status" value="1"/>
</dbReference>
<evidence type="ECO:0000313" key="4">
    <source>
        <dbReference type="Proteomes" id="UP000184699"/>
    </source>
</evidence>
<dbReference type="PANTHER" id="PTHR43053:SF3">
    <property type="entry name" value="ALPHA-GALACTOSIDASE C-RELATED"/>
    <property type="match status" value="1"/>
</dbReference>
<dbReference type="Proteomes" id="UP000184699">
    <property type="component" value="Unassembled WGS sequence"/>
</dbReference>
<dbReference type="InterPro" id="IPR050985">
    <property type="entry name" value="Alpha-glycosidase_related"/>
</dbReference>
<organism evidence="3 4">
    <name type="scientific">Agromyces cerinus subsp. cerinus</name>
    <dbReference type="NCBI Taxonomy" id="232089"/>
    <lineage>
        <taxon>Bacteria</taxon>
        <taxon>Bacillati</taxon>
        <taxon>Actinomycetota</taxon>
        <taxon>Actinomycetes</taxon>
        <taxon>Micrococcales</taxon>
        <taxon>Microbacteriaceae</taxon>
        <taxon>Agromyces</taxon>
    </lineage>
</organism>
<dbReference type="InterPro" id="IPR013785">
    <property type="entry name" value="Aldolase_TIM"/>
</dbReference>
<evidence type="ECO:0000256" key="1">
    <source>
        <dbReference type="ARBA" id="ARBA00022801"/>
    </source>
</evidence>
<dbReference type="CDD" id="cd14791">
    <property type="entry name" value="GH36"/>
    <property type="match status" value="1"/>
</dbReference>
<dbReference type="EMBL" id="FSRJ01000001">
    <property type="protein sequence ID" value="SIN69541.1"/>
    <property type="molecule type" value="Genomic_DNA"/>
</dbReference>
<name>A0A1N6DFG1_9MICO</name>
<sequence>MLLEDHHLSLIEWTELPRGIRLGTGGAVRVSGQGEDGGLVRIRLAVQGEGQVVLELPLGDATGYWNPGLSGGRGLPADWAGRDAFSAVRSAPIGALYDADGSSRLAFGFDCLVHEGELQYGVSEEEKTFVVRLPIEGRLAELESGLDLVVVGEAMPYAQAIRAVSEAVRADLPVRPASTASREPVYSTWYAHSQRISEQVVEADVVVAAELGCRSVFIDDGWQRFGDGRWYAGCGDWVPDEAKFPDLAAFSGRLHARGLDVVLWIAPLLLGEQSEAFARLRPFATHYSDGLRAWVLDPRHPEVREHLVETCARLMRDYDLDGLKIDFLNNAMVYAGEPSTGDLADVGEAMTVLLSGVADAVDLERPGALIEFRQPYVSPAVASYADVVRADDCPADAVQNRRSILDLRLLANGQIVHADPIMWDPTASPDVAVRQLFGAFFGVPQISMPLASLPASHRAEVTAVLGAWRELRDVLLDGEITAGLPIDGYPTATARLGDTLFVAAYGGSVVDLALDGVRRLVVLNASGAGQLAYRSSAATPSAAGLAVLTGEATGAASISVELAAQGFLPVPPWSIAELAID</sequence>